<accession>A0A1M6GFN8</accession>
<dbReference type="GO" id="GO:0030288">
    <property type="term" value="C:outer membrane-bounded periplasmic space"/>
    <property type="evidence" value="ECO:0007669"/>
    <property type="project" value="TreeGrafter"/>
</dbReference>
<dbReference type="GO" id="GO:0060003">
    <property type="term" value="P:copper ion export"/>
    <property type="evidence" value="ECO:0007669"/>
    <property type="project" value="TreeGrafter"/>
</dbReference>
<dbReference type="PANTHER" id="PTHR30097:SF4">
    <property type="entry name" value="SLR6042 PROTEIN"/>
    <property type="match status" value="1"/>
</dbReference>
<feature type="domain" description="CusB-like barrel-sandwich hybrid" evidence="7">
    <location>
        <begin position="127"/>
        <end position="239"/>
    </location>
</feature>
<dbReference type="GO" id="GO:0046914">
    <property type="term" value="F:transition metal ion binding"/>
    <property type="evidence" value="ECO:0007669"/>
    <property type="project" value="TreeGrafter"/>
</dbReference>
<dbReference type="InterPro" id="IPR058791">
    <property type="entry name" value="3HB_CusB"/>
</dbReference>
<dbReference type="GO" id="GO:0022857">
    <property type="term" value="F:transmembrane transporter activity"/>
    <property type="evidence" value="ECO:0007669"/>
    <property type="project" value="InterPro"/>
</dbReference>
<feature type="domain" description="CzcB-like C-terminal circularly permuted SH3-like" evidence="9">
    <location>
        <begin position="331"/>
        <end position="392"/>
    </location>
</feature>
<dbReference type="Pfam" id="PF25919">
    <property type="entry name" value="BSH_CusB"/>
    <property type="match status" value="1"/>
</dbReference>
<evidence type="ECO:0000259" key="5">
    <source>
        <dbReference type="Pfam" id="PF19335"/>
    </source>
</evidence>
<gene>
    <name evidence="10" type="ORF">SAMN04488508_105256</name>
</gene>
<evidence type="ECO:0000256" key="3">
    <source>
        <dbReference type="SAM" id="Phobius"/>
    </source>
</evidence>
<dbReference type="FunFam" id="2.40.30.170:FF:000010">
    <property type="entry name" value="Efflux RND transporter periplasmic adaptor subunit"/>
    <property type="match status" value="1"/>
</dbReference>
<keyword evidence="2" id="KW-0813">Transport</keyword>
<keyword evidence="3" id="KW-0472">Membrane</keyword>
<proteinExistence type="inferred from homology"/>
<dbReference type="InterPro" id="IPR058792">
    <property type="entry name" value="Beta-barrel_RND_2"/>
</dbReference>
<evidence type="ECO:0000256" key="1">
    <source>
        <dbReference type="ARBA" id="ARBA00009477"/>
    </source>
</evidence>
<feature type="domain" description="Heavy metal binding" evidence="5">
    <location>
        <begin position="41"/>
        <end position="68"/>
    </location>
</feature>
<feature type="domain" description="CusB-like beta-barrel" evidence="8">
    <location>
        <begin position="244"/>
        <end position="314"/>
    </location>
</feature>
<reference evidence="11" key="1">
    <citation type="submission" date="2016-11" db="EMBL/GenBank/DDBJ databases">
        <authorList>
            <person name="Varghese N."/>
            <person name="Submissions S."/>
        </authorList>
    </citation>
    <scope>NUCLEOTIDE SEQUENCE [LARGE SCALE GENOMIC DNA]</scope>
    <source>
        <strain evidence="11">DSM 22623</strain>
    </source>
</reference>
<evidence type="ECO:0000259" key="8">
    <source>
        <dbReference type="Pfam" id="PF25954"/>
    </source>
</evidence>
<keyword evidence="11" id="KW-1185">Reference proteome</keyword>
<dbReference type="NCBIfam" id="TIGR01730">
    <property type="entry name" value="RND_mfp"/>
    <property type="match status" value="1"/>
</dbReference>
<dbReference type="OrthoDB" id="9806939at2"/>
<dbReference type="Gene3D" id="2.40.50.100">
    <property type="match status" value="1"/>
</dbReference>
<dbReference type="PANTHER" id="PTHR30097">
    <property type="entry name" value="CATION EFFLUX SYSTEM PROTEIN CUSB"/>
    <property type="match status" value="1"/>
</dbReference>
<dbReference type="InterPro" id="IPR045800">
    <property type="entry name" value="HMBD"/>
</dbReference>
<feature type="transmembrane region" description="Helical" evidence="3">
    <location>
        <begin position="6"/>
        <end position="23"/>
    </location>
</feature>
<dbReference type="AlphaFoldDB" id="A0A1M6GFN8"/>
<dbReference type="Gene3D" id="6.10.140.730">
    <property type="match status" value="1"/>
</dbReference>
<dbReference type="Gene3D" id="2.40.420.20">
    <property type="match status" value="1"/>
</dbReference>
<dbReference type="Pfam" id="PF11827">
    <property type="entry name" value="DUF3347"/>
    <property type="match status" value="1"/>
</dbReference>
<evidence type="ECO:0000256" key="2">
    <source>
        <dbReference type="ARBA" id="ARBA00022448"/>
    </source>
</evidence>
<dbReference type="Proteomes" id="UP000184432">
    <property type="component" value="Unassembled WGS sequence"/>
</dbReference>
<evidence type="ECO:0000313" key="11">
    <source>
        <dbReference type="Proteomes" id="UP000184432"/>
    </source>
</evidence>
<dbReference type="STRING" id="570521.SAMN04488508_105256"/>
<dbReference type="Pfam" id="PF25869">
    <property type="entry name" value="3HB_CusB"/>
    <property type="match status" value="1"/>
</dbReference>
<dbReference type="GO" id="GO:0016020">
    <property type="term" value="C:membrane"/>
    <property type="evidence" value="ECO:0007669"/>
    <property type="project" value="InterPro"/>
</dbReference>
<dbReference type="InterPro" id="IPR006143">
    <property type="entry name" value="RND_pump_MFP"/>
</dbReference>
<keyword evidence="3" id="KW-0812">Transmembrane</keyword>
<evidence type="ECO:0000259" key="7">
    <source>
        <dbReference type="Pfam" id="PF25919"/>
    </source>
</evidence>
<dbReference type="Gene3D" id="2.40.30.170">
    <property type="match status" value="1"/>
</dbReference>
<dbReference type="Pfam" id="PF25975">
    <property type="entry name" value="CzcB_C"/>
    <property type="match status" value="1"/>
</dbReference>
<keyword evidence="3" id="KW-1133">Transmembrane helix</keyword>
<dbReference type="EMBL" id="FQYP01000005">
    <property type="protein sequence ID" value="SHJ08760.1"/>
    <property type="molecule type" value="Genomic_DNA"/>
</dbReference>
<name>A0A1M6GFN8_9FLAO</name>
<dbReference type="InterPro" id="IPR058649">
    <property type="entry name" value="CzcB_C"/>
</dbReference>
<dbReference type="InterPro" id="IPR058790">
    <property type="entry name" value="BSH_CusB"/>
</dbReference>
<dbReference type="InterPro" id="IPR051909">
    <property type="entry name" value="MFP_Cation_Efflux"/>
</dbReference>
<dbReference type="RefSeq" id="WP_073316452.1">
    <property type="nucleotide sequence ID" value="NZ_FQYP01000005.1"/>
</dbReference>
<evidence type="ECO:0000259" key="6">
    <source>
        <dbReference type="Pfam" id="PF25869"/>
    </source>
</evidence>
<dbReference type="Pfam" id="PF19335">
    <property type="entry name" value="HMBD"/>
    <property type="match status" value="1"/>
</dbReference>
<comment type="similarity">
    <text evidence="1">Belongs to the membrane fusion protein (MFP) (TC 8.A.1) family.</text>
</comment>
<dbReference type="GO" id="GO:0015679">
    <property type="term" value="P:plasma membrane copper ion transport"/>
    <property type="evidence" value="ECO:0007669"/>
    <property type="project" value="TreeGrafter"/>
</dbReference>
<dbReference type="InterPro" id="IPR021782">
    <property type="entry name" value="DUF3347"/>
</dbReference>
<evidence type="ECO:0000313" key="10">
    <source>
        <dbReference type="EMBL" id="SHJ08760.1"/>
    </source>
</evidence>
<evidence type="ECO:0000259" key="9">
    <source>
        <dbReference type="Pfam" id="PF25975"/>
    </source>
</evidence>
<feature type="domain" description="CusB-like three alpha-helical bundle" evidence="6">
    <location>
        <begin position="157"/>
        <end position="206"/>
    </location>
</feature>
<evidence type="ECO:0000259" key="4">
    <source>
        <dbReference type="Pfam" id="PF11827"/>
    </source>
</evidence>
<sequence length="566" mass="63100">MKKNSIYIIISVAIGLLLGYLIFGKESYSHQHNHATTSEEVWTCSMHPQIRQSEPGECPICGMDLIPAGSISDGLSPEQFKMTANALALANVQTTIVDGETESDDHVISLSGKITSNEEGIAVQTSYFEGRVERLHINYDGQQVQKGQLLATIYAPELVAAQQELLTAINLKESQPKLYQAVRNKLKLWKLSDKQINSIENSGKVRENFPIYATVSGTVLELMSAEGDYLKVGQPIAKVSSLKTVWAEFDVYESQLSQFKKGQSIDIATNAYPDKTFKSQIVFIDPILNEATRTVNIRATLDNRNKLFKPGMFVFGKITPIDDSNIASKLLVPSSAVMWTGERSLVYVKVNADESVFEMREVNLGKRVGAQIEILSGLESGEEIVTQGTFTVDAAAQLQGKKSMMNRISAIKIETDSDKKYLPVTFQKTFLEGLSTYFEMKDALVNSNHERVIYFTNQLLESFDKADVSLLNDEQNQLFTDSRTMIEQIGSSSTIDMQRKYFIALNNSMVDLTLQLQKVAQPIYVQNCPMANENNGAIWLSLQQEVKNPYYGSMMLKCGSVIDVIE</sequence>
<dbReference type="Pfam" id="PF25954">
    <property type="entry name" value="Beta-barrel_RND_2"/>
    <property type="match status" value="1"/>
</dbReference>
<organism evidence="10 11">
    <name type="scientific">Aquimarina spongiae</name>
    <dbReference type="NCBI Taxonomy" id="570521"/>
    <lineage>
        <taxon>Bacteria</taxon>
        <taxon>Pseudomonadati</taxon>
        <taxon>Bacteroidota</taxon>
        <taxon>Flavobacteriia</taxon>
        <taxon>Flavobacteriales</taxon>
        <taxon>Flavobacteriaceae</taxon>
        <taxon>Aquimarina</taxon>
    </lineage>
</organism>
<feature type="domain" description="DUF3347" evidence="4">
    <location>
        <begin position="435"/>
        <end position="514"/>
    </location>
</feature>
<protein>
    <submittedName>
        <fullName evidence="10">Membrane fusion protein, Cu(I)/Ag(I) efflux system</fullName>
    </submittedName>
</protein>
<dbReference type="SUPFAM" id="SSF111369">
    <property type="entry name" value="HlyD-like secretion proteins"/>
    <property type="match status" value="1"/>
</dbReference>